<reference evidence="1 2" key="1">
    <citation type="submission" date="2024-01" db="EMBL/GenBank/DDBJ databases">
        <title>A draft genome for a cacao thread blight-causing isolate of Paramarasmius palmivorus.</title>
        <authorList>
            <person name="Baruah I.K."/>
            <person name="Bukari Y."/>
            <person name="Amoako-Attah I."/>
            <person name="Meinhardt L.W."/>
            <person name="Bailey B.A."/>
            <person name="Cohen S.P."/>
        </authorList>
    </citation>
    <scope>NUCLEOTIDE SEQUENCE [LARGE SCALE GENOMIC DNA]</scope>
    <source>
        <strain evidence="1 2">GH-12</strain>
    </source>
</reference>
<comment type="caution">
    <text evidence="1">The sequence shown here is derived from an EMBL/GenBank/DDBJ whole genome shotgun (WGS) entry which is preliminary data.</text>
</comment>
<accession>A0AAW0BXC3</accession>
<dbReference type="Proteomes" id="UP001383192">
    <property type="component" value="Unassembled WGS sequence"/>
</dbReference>
<organism evidence="1 2">
    <name type="scientific">Paramarasmius palmivorus</name>
    <dbReference type="NCBI Taxonomy" id="297713"/>
    <lineage>
        <taxon>Eukaryota</taxon>
        <taxon>Fungi</taxon>
        <taxon>Dikarya</taxon>
        <taxon>Basidiomycota</taxon>
        <taxon>Agaricomycotina</taxon>
        <taxon>Agaricomycetes</taxon>
        <taxon>Agaricomycetidae</taxon>
        <taxon>Agaricales</taxon>
        <taxon>Marasmiineae</taxon>
        <taxon>Marasmiaceae</taxon>
        <taxon>Paramarasmius</taxon>
    </lineage>
</organism>
<protein>
    <submittedName>
        <fullName evidence="1">Uncharacterized protein</fullName>
    </submittedName>
</protein>
<gene>
    <name evidence="1" type="ORF">VNI00_013983</name>
</gene>
<evidence type="ECO:0000313" key="1">
    <source>
        <dbReference type="EMBL" id="KAK7030873.1"/>
    </source>
</evidence>
<sequence>MFTLPTPDAFVVVQLDPVDSVSHFNSPELTEACRKLKNKKYLALVGLRDGLLWPDVPYYSYDFYFVHKGLKCKDESQQDIDPGMCVPVLPNTSHPLGRAPLRPGRPLPWNDCYVSPFFAVDARCRNVTLDEEPPVLFKVSIDDAVRFSGFVDQDRQDIADRSPSEQPTLPSRCCCTLEQSSDVEPVGDQWNPTDEMEEFRELEEIIDEFEEMDAEVMELAALKVSFDLTELDEVTDPAEFFEELKAFEKLKEELVTSRKRREIEDARKIDEEFFSKLTQPDVPSTTPVPMTARSKTLDTVPTPGTGLIGRVTQNVKSFMRFFYS</sequence>
<proteinExistence type="predicted"/>
<dbReference type="AlphaFoldDB" id="A0AAW0BXC3"/>
<evidence type="ECO:0000313" key="2">
    <source>
        <dbReference type="Proteomes" id="UP001383192"/>
    </source>
</evidence>
<dbReference type="EMBL" id="JAYKXP010000074">
    <property type="protein sequence ID" value="KAK7030873.1"/>
    <property type="molecule type" value="Genomic_DNA"/>
</dbReference>
<name>A0AAW0BXC3_9AGAR</name>
<keyword evidence="2" id="KW-1185">Reference proteome</keyword>